<dbReference type="EMBL" id="JBHSGN010000133">
    <property type="protein sequence ID" value="MFC4676376.1"/>
    <property type="molecule type" value="Genomic_DNA"/>
</dbReference>
<reference evidence="2" key="1">
    <citation type="journal article" date="2019" name="Int. J. Syst. Evol. Microbiol.">
        <title>The Global Catalogue of Microorganisms (GCM) 10K type strain sequencing project: providing services to taxonomists for standard genome sequencing and annotation.</title>
        <authorList>
            <consortium name="The Broad Institute Genomics Platform"/>
            <consortium name="The Broad Institute Genome Sequencing Center for Infectious Disease"/>
            <person name="Wu L."/>
            <person name="Ma J."/>
        </authorList>
    </citation>
    <scope>NUCLEOTIDE SEQUENCE [LARGE SCALE GENOMIC DNA]</scope>
    <source>
        <strain evidence="2">CCUG 66188</strain>
    </source>
</reference>
<sequence length="54" mass="6104">MQQTHKVIDKDAGASMYCFEAGHIIGINGFSFHKHTFINLNGNIHHFSFELLGE</sequence>
<evidence type="ECO:0000313" key="1">
    <source>
        <dbReference type="EMBL" id="MFC4676376.1"/>
    </source>
</evidence>
<keyword evidence="2" id="KW-1185">Reference proteome</keyword>
<gene>
    <name evidence="1" type="ORF">ACFO6W_22085</name>
</gene>
<dbReference type="Proteomes" id="UP001596023">
    <property type="component" value="Unassembled WGS sequence"/>
</dbReference>
<organism evidence="1 2">
    <name type="scientific">Dysgonomonas termitidis</name>
    <dbReference type="NCBI Taxonomy" id="1516126"/>
    <lineage>
        <taxon>Bacteria</taxon>
        <taxon>Pseudomonadati</taxon>
        <taxon>Bacteroidota</taxon>
        <taxon>Bacteroidia</taxon>
        <taxon>Bacteroidales</taxon>
        <taxon>Dysgonomonadaceae</taxon>
        <taxon>Dysgonomonas</taxon>
    </lineage>
</organism>
<name>A0ABV9L281_9BACT</name>
<accession>A0ABV9L281</accession>
<evidence type="ECO:0000313" key="2">
    <source>
        <dbReference type="Proteomes" id="UP001596023"/>
    </source>
</evidence>
<dbReference type="RefSeq" id="WP_380000549.1">
    <property type="nucleotide sequence ID" value="NZ_JBHSGN010000133.1"/>
</dbReference>
<comment type="caution">
    <text evidence="1">The sequence shown here is derived from an EMBL/GenBank/DDBJ whole genome shotgun (WGS) entry which is preliminary data.</text>
</comment>
<protein>
    <submittedName>
        <fullName evidence="1">Uncharacterized protein</fullName>
    </submittedName>
</protein>
<proteinExistence type="predicted"/>